<dbReference type="GO" id="GO:0015871">
    <property type="term" value="P:choline transport"/>
    <property type="evidence" value="ECO:0007669"/>
    <property type="project" value="TreeGrafter"/>
</dbReference>
<feature type="transmembrane region" description="Helical" evidence="7">
    <location>
        <begin position="216"/>
        <end position="236"/>
    </location>
</feature>
<keyword evidence="3" id="KW-1003">Cell membrane</keyword>
<dbReference type="SUPFAM" id="SSF161098">
    <property type="entry name" value="MetI-like"/>
    <property type="match status" value="1"/>
</dbReference>
<feature type="transmembrane region" description="Helical" evidence="7">
    <location>
        <begin position="248"/>
        <end position="265"/>
    </location>
</feature>
<evidence type="ECO:0000256" key="7">
    <source>
        <dbReference type="RuleBase" id="RU363032"/>
    </source>
</evidence>
<dbReference type="RefSeq" id="WP_138129587.1">
    <property type="nucleotide sequence ID" value="NZ_SWLG01000032.1"/>
</dbReference>
<dbReference type="GO" id="GO:0031460">
    <property type="term" value="P:glycine betaine transport"/>
    <property type="evidence" value="ECO:0007669"/>
    <property type="project" value="TreeGrafter"/>
</dbReference>
<evidence type="ECO:0000313" key="9">
    <source>
        <dbReference type="EMBL" id="TLS35013.1"/>
    </source>
</evidence>
<dbReference type="AlphaFoldDB" id="A0A5R9F272"/>
<dbReference type="EMBL" id="SWLG01000032">
    <property type="protein sequence ID" value="TLS35013.1"/>
    <property type="molecule type" value="Genomic_DNA"/>
</dbReference>
<keyword evidence="5 7" id="KW-1133">Transmembrane helix</keyword>
<feature type="transmembrane region" description="Helical" evidence="7">
    <location>
        <begin position="42"/>
        <end position="64"/>
    </location>
</feature>
<feature type="transmembrane region" description="Helical" evidence="7">
    <location>
        <begin position="137"/>
        <end position="163"/>
    </location>
</feature>
<organism evidence="9 10">
    <name type="scientific">Exobacillus caeni</name>
    <dbReference type="NCBI Taxonomy" id="2574798"/>
    <lineage>
        <taxon>Bacteria</taxon>
        <taxon>Bacillati</taxon>
        <taxon>Bacillota</taxon>
        <taxon>Bacilli</taxon>
        <taxon>Bacillales</taxon>
        <taxon>Guptibacillaceae</taxon>
        <taxon>Exobacillus</taxon>
    </lineage>
</organism>
<sequence>MRLFPKIPLADWVDNFVSVLTERLEGFFDGVSSIIGWFVESIVNILSLVPSLVLIGIFVIIAWWTSRWGVALFTALGLLLIHNLGYWPETIDTLALVLTSVIISIIVGVPFGIWASQNETVKNIITPVLDFMQTMPAFVYLIPAILFFGIGVVPGIIASVIFAMPPTIRLTNLGIRQVPKDLIEASNAFGATTSQKLYKVELPLAMPTIMAGINQSIMLALSMVVIASLVGAPGLGADVYRAVTQIKVGVGFEAGLAIVILAIMLDRISQNIGRSKAD</sequence>
<keyword evidence="10" id="KW-1185">Reference proteome</keyword>
<dbReference type="CDD" id="cd06261">
    <property type="entry name" value="TM_PBP2"/>
    <property type="match status" value="1"/>
</dbReference>
<dbReference type="GO" id="GO:0006865">
    <property type="term" value="P:amino acid transport"/>
    <property type="evidence" value="ECO:0007669"/>
    <property type="project" value="UniProtKB-KW"/>
</dbReference>
<dbReference type="InterPro" id="IPR000515">
    <property type="entry name" value="MetI-like"/>
</dbReference>
<dbReference type="OrthoDB" id="9801163at2"/>
<keyword evidence="6 7" id="KW-0472">Membrane</keyword>
<feature type="transmembrane region" description="Helical" evidence="7">
    <location>
        <begin position="70"/>
        <end position="87"/>
    </location>
</feature>
<reference evidence="9 10" key="1">
    <citation type="submission" date="2019-04" db="EMBL/GenBank/DDBJ databases">
        <title>Bacillus caeni sp. nov., a bacterium isolated from mangrove sediment.</title>
        <authorList>
            <person name="Huang H."/>
            <person name="Mo K."/>
            <person name="Hu Y."/>
        </authorList>
    </citation>
    <scope>NUCLEOTIDE SEQUENCE [LARGE SCALE GENOMIC DNA]</scope>
    <source>
        <strain evidence="9 10">HB172195</strain>
    </source>
</reference>
<evidence type="ECO:0000256" key="5">
    <source>
        <dbReference type="ARBA" id="ARBA00022989"/>
    </source>
</evidence>
<dbReference type="Pfam" id="PF00528">
    <property type="entry name" value="BPD_transp_1"/>
    <property type="match status" value="1"/>
</dbReference>
<protein>
    <submittedName>
        <fullName evidence="9">Proline/glycine betaine ABC transporter permease</fullName>
    </submittedName>
</protein>
<comment type="similarity">
    <text evidence="7">Belongs to the binding-protein-dependent transport system permease family.</text>
</comment>
<gene>
    <name evidence="9" type="ORF">FCL54_22700</name>
</gene>
<accession>A0A5R9F272</accession>
<dbReference type="GO" id="GO:0015226">
    <property type="term" value="F:carnitine transmembrane transporter activity"/>
    <property type="evidence" value="ECO:0007669"/>
    <property type="project" value="TreeGrafter"/>
</dbReference>
<name>A0A5R9F272_9BACL</name>
<evidence type="ECO:0000256" key="6">
    <source>
        <dbReference type="ARBA" id="ARBA00023136"/>
    </source>
</evidence>
<comment type="caution">
    <text evidence="9">The sequence shown here is derived from an EMBL/GenBank/DDBJ whole genome shotgun (WGS) entry which is preliminary data.</text>
</comment>
<proteinExistence type="inferred from homology"/>
<dbReference type="PANTHER" id="PTHR47737">
    <property type="entry name" value="GLYCINE BETAINE/PROLINE BETAINE TRANSPORT SYSTEM PERMEASE PROTEIN PROW"/>
    <property type="match status" value="1"/>
</dbReference>
<dbReference type="GO" id="GO:0005275">
    <property type="term" value="F:amine transmembrane transporter activity"/>
    <property type="evidence" value="ECO:0007669"/>
    <property type="project" value="TreeGrafter"/>
</dbReference>
<keyword evidence="2 7" id="KW-0813">Transport</keyword>
<feature type="transmembrane region" description="Helical" evidence="7">
    <location>
        <begin position="94"/>
        <end position="117"/>
    </location>
</feature>
<dbReference type="PROSITE" id="PS50928">
    <property type="entry name" value="ABC_TM1"/>
    <property type="match status" value="1"/>
</dbReference>
<dbReference type="Gene3D" id="1.10.3720.10">
    <property type="entry name" value="MetI-like"/>
    <property type="match status" value="1"/>
</dbReference>
<evidence type="ECO:0000256" key="4">
    <source>
        <dbReference type="ARBA" id="ARBA00022692"/>
    </source>
</evidence>
<dbReference type="PANTHER" id="PTHR47737:SF1">
    <property type="entry name" value="GLYCINE BETAINE_PROLINE BETAINE TRANSPORT SYSTEM PERMEASE PROTEIN PROW"/>
    <property type="match status" value="1"/>
</dbReference>
<dbReference type="FunFam" id="1.10.3720.10:FF:000001">
    <property type="entry name" value="Glycine betaine ABC transporter, permease"/>
    <property type="match status" value="1"/>
</dbReference>
<dbReference type="InterPro" id="IPR035906">
    <property type="entry name" value="MetI-like_sf"/>
</dbReference>
<dbReference type="Proteomes" id="UP000308230">
    <property type="component" value="Unassembled WGS sequence"/>
</dbReference>
<comment type="subcellular location">
    <subcellularLocation>
        <location evidence="7">Cell membrane</location>
        <topology evidence="7">Multi-pass membrane protein</topology>
    </subcellularLocation>
    <subcellularLocation>
        <location evidence="1">Membrane</location>
        <topology evidence="1">Multi-pass membrane protein</topology>
    </subcellularLocation>
</comment>
<evidence type="ECO:0000256" key="1">
    <source>
        <dbReference type="ARBA" id="ARBA00004141"/>
    </source>
</evidence>
<evidence type="ECO:0000256" key="2">
    <source>
        <dbReference type="ARBA" id="ARBA00022448"/>
    </source>
</evidence>
<evidence type="ECO:0000256" key="3">
    <source>
        <dbReference type="ARBA" id="ARBA00022475"/>
    </source>
</evidence>
<evidence type="ECO:0000313" key="10">
    <source>
        <dbReference type="Proteomes" id="UP000308230"/>
    </source>
</evidence>
<keyword evidence="4 7" id="KW-0812">Transmembrane</keyword>
<feature type="domain" description="ABC transmembrane type-1" evidence="8">
    <location>
        <begin position="90"/>
        <end position="269"/>
    </location>
</feature>
<dbReference type="GO" id="GO:0043190">
    <property type="term" value="C:ATP-binding cassette (ABC) transporter complex"/>
    <property type="evidence" value="ECO:0007669"/>
    <property type="project" value="TreeGrafter"/>
</dbReference>
<evidence type="ECO:0000259" key="8">
    <source>
        <dbReference type="PROSITE" id="PS50928"/>
    </source>
</evidence>